<name>A0AC59Y9D0_RANTA</name>
<evidence type="ECO:0000313" key="2">
    <source>
        <dbReference type="Proteomes" id="UP001162501"/>
    </source>
</evidence>
<gene>
    <name evidence="1" type="ORF">MRATA1EN22A_LOCUS3368</name>
</gene>
<evidence type="ECO:0000313" key="1">
    <source>
        <dbReference type="EMBL" id="CAM9498542.1"/>
    </source>
</evidence>
<reference evidence="1" key="2">
    <citation type="submission" date="2025-03" db="EMBL/GenBank/DDBJ databases">
        <authorList>
            <consortium name="ELIXIR-Norway"/>
            <consortium name="Elixir Norway"/>
        </authorList>
    </citation>
    <scope>NUCLEOTIDE SEQUENCE</scope>
</reference>
<organism evidence="1 2">
    <name type="scientific">Rangifer tarandus platyrhynchus</name>
    <name type="common">Svalbard reindeer</name>
    <dbReference type="NCBI Taxonomy" id="3082113"/>
    <lineage>
        <taxon>Eukaryota</taxon>
        <taxon>Metazoa</taxon>
        <taxon>Chordata</taxon>
        <taxon>Craniata</taxon>
        <taxon>Vertebrata</taxon>
        <taxon>Euteleostomi</taxon>
        <taxon>Mammalia</taxon>
        <taxon>Eutheria</taxon>
        <taxon>Laurasiatheria</taxon>
        <taxon>Artiodactyla</taxon>
        <taxon>Ruminantia</taxon>
        <taxon>Pecora</taxon>
        <taxon>Cervidae</taxon>
        <taxon>Odocoileinae</taxon>
        <taxon>Rangifer</taxon>
    </lineage>
</organism>
<proteinExistence type="predicted"/>
<accession>A0AC59Y9D0</accession>
<dbReference type="Proteomes" id="UP001162501">
    <property type="component" value="Chromosome 11"/>
</dbReference>
<protein>
    <submittedName>
        <fullName evidence="1">Uncharacterized protein</fullName>
    </submittedName>
</protein>
<sequence length="118" mass="12696">MPSVFICYMPHHSPLPKCSQTLLPVQPVEPSGPEAPTQQLPSAAGPLRRPLSHICVYSSLMHSLAHNTAQKICQGMALLLAFFPAWELTPSKAACCIVYYLPPPPPAQAPVIPSGDWG</sequence>
<reference evidence="1" key="1">
    <citation type="submission" date="2023-05" db="EMBL/GenBank/DDBJ databases">
        <authorList>
            <consortium name="ELIXIR-Norway"/>
        </authorList>
    </citation>
    <scope>NUCLEOTIDE SEQUENCE</scope>
</reference>
<dbReference type="EMBL" id="OX596095">
    <property type="protein sequence ID" value="CAM9498542.1"/>
    <property type="molecule type" value="Genomic_DNA"/>
</dbReference>